<organism evidence="1 2">
    <name type="scientific">Arctium lappa</name>
    <name type="common">Greater burdock</name>
    <name type="synonym">Lappa major</name>
    <dbReference type="NCBI Taxonomy" id="4217"/>
    <lineage>
        <taxon>Eukaryota</taxon>
        <taxon>Viridiplantae</taxon>
        <taxon>Streptophyta</taxon>
        <taxon>Embryophyta</taxon>
        <taxon>Tracheophyta</taxon>
        <taxon>Spermatophyta</taxon>
        <taxon>Magnoliopsida</taxon>
        <taxon>eudicotyledons</taxon>
        <taxon>Gunneridae</taxon>
        <taxon>Pentapetalae</taxon>
        <taxon>asterids</taxon>
        <taxon>campanulids</taxon>
        <taxon>Asterales</taxon>
        <taxon>Asteraceae</taxon>
        <taxon>Carduoideae</taxon>
        <taxon>Cardueae</taxon>
        <taxon>Arctiinae</taxon>
        <taxon>Arctium</taxon>
    </lineage>
</organism>
<dbReference type="EMBL" id="CM042053">
    <property type="protein sequence ID" value="KAI3714869.1"/>
    <property type="molecule type" value="Genomic_DNA"/>
</dbReference>
<keyword evidence="2" id="KW-1185">Reference proteome</keyword>
<dbReference type="Proteomes" id="UP001055879">
    <property type="component" value="Linkage Group LG07"/>
</dbReference>
<accession>A0ACB9AX92</accession>
<evidence type="ECO:0000313" key="2">
    <source>
        <dbReference type="Proteomes" id="UP001055879"/>
    </source>
</evidence>
<gene>
    <name evidence="1" type="ORF">L6452_21829</name>
</gene>
<reference evidence="2" key="1">
    <citation type="journal article" date="2022" name="Mol. Ecol. Resour.">
        <title>The genomes of chicory, endive, great burdock and yacon provide insights into Asteraceae palaeo-polyploidization history and plant inulin production.</title>
        <authorList>
            <person name="Fan W."/>
            <person name="Wang S."/>
            <person name="Wang H."/>
            <person name="Wang A."/>
            <person name="Jiang F."/>
            <person name="Liu H."/>
            <person name="Zhao H."/>
            <person name="Xu D."/>
            <person name="Zhang Y."/>
        </authorList>
    </citation>
    <scope>NUCLEOTIDE SEQUENCE [LARGE SCALE GENOMIC DNA]</scope>
    <source>
        <strain evidence="2">cv. Niubang</strain>
    </source>
</reference>
<evidence type="ECO:0000313" key="1">
    <source>
        <dbReference type="EMBL" id="KAI3714869.1"/>
    </source>
</evidence>
<protein>
    <submittedName>
        <fullName evidence="1">Uncharacterized protein</fullName>
    </submittedName>
</protein>
<proteinExistence type="predicted"/>
<comment type="caution">
    <text evidence="1">The sequence shown here is derived from an EMBL/GenBank/DDBJ whole genome shotgun (WGS) entry which is preliminary data.</text>
</comment>
<sequence length="106" mass="12597">MKRKDPRRRKIYRLGEYDRPMKLMRRYNSCKGDAHNTCAKNFAIDEGLWIEATQIHNRSKEQSNPFVSKVNSLWSMEQCRQEKSAKWIRNLGKMIGSEGWTRGFQS</sequence>
<name>A0ACB9AX92_ARCLA</name>
<reference evidence="1 2" key="2">
    <citation type="journal article" date="2022" name="Mol. Ecol. Resour.">
        <title>The genomes of chicory, endive, great burdock and yacon provide insights into Asteraceae paleo-polyploidization history and plant inulin production.</title>
        <authorList>
            <person name="Fan W."/>
            <person name="Wang S."/>
            <person name="Wang H."/>
            <person name="Wang A."/>
            <person name="Jiang F."/>
            <person name="Liu H."/>
            <person name="Zhao H."/>
            <person name="Xu D."/>
            <person name="Zhang Y."/>
        </authorList>
    </citation>
    <scope>NUCLEOTIDE SEQUENCE [LARGE SCALE GENOMIC DNA]</scope>
    <source>
        <strain evidence="2">cv. Niubang</strain>
    </source>
</reference>